<reference evidence="1 3" key="1">
    <citation type="journal article" date="2011" name="Nature">
        <title>The Medicago genome provides insight into the evolution of rhizobial symbioses.</title>
        <authorList>
            <person name="Young N.D."/>
            <person name="Debelle F."/>
            <person name="Oldroyd G.E."/>
            <person name="Geurts R."/>
            <person name="Cannon S.B."/>
            <person name="Udvardi M.K."/>
            <person name="Benedito V.A."/>
            <person name="Mayer K.F."/>
            <person name="Gouzy J."/>
            <person name="Schoof H."/>
            <person name="Van de Peer Y."/>
            <person name="Proost S."/>
            <person name="Cook D.R."/>
            <person name="Meyers B.C."/>
            <person name="Spannagl M."/>
            <person name="Cheung F."/>
            <person name="De Mita S."/>
            <person name="Krishnakumar V."/>
            <person name="Gundlach H."/>
            <person name="Zhou S."/>
            <person name="Mudge J."/>
            <person name="Bharti A.K."/>
            <person name="Murray J.D."/>
            <person name="Naoumkina M.A."/>
            <person name="Rosen B."/>
            <person name="Silverstein K.A."/>
            <person name="Tang H."/>
            <person name="Rombauts S."/>
            <person name="Zhao P.X."/>
            <person name="Zhou P."/>
            <person name="Barbe V."/>
            <person name="Bardou P."/>
            <person name="Bechner M."/>
            <person name="Bellec A."/>
            <person name="Berger A."/>
            <person name="Berges H."/>
            <person name="Bidwell S."/>
            <person name="Bisseling T."/>
            <person name="Choisne N."/>
            <person name="Couloux A."/>
            <person name="Denny R."/>
            <person name="Deshpande S."/>
            <person name="Dai X."/>
            <person name="Doyle J.J."/>
            <person name="Dudez A.M."/>
            <person name="Farmer A.D."/>
            <person name="Fouteau S."/>
            <person name="Franken C."/>
            <person name="Gibelin C."/>
            <person name="Gish J."/>
            <person name="Goldstein S."/>
            <person name="Gonzalez A.J."/>
            <person name="Green P.J."/>
            <person name="Hallab A."/>
            <person name="Hartog M."/>
            <person name="Hua A."/>
            <person name="Humphray S.J."/>
            <person name="Jeong D.H."/>
            <person name="Jing Y."/>
            <person name="Jocker A."/>
            <person name="Kenton S.M."/>
            <person name="Kim D.J."/>
            <person name="Klee K."/>
            <person name="Lai H."/>
            <person name="Lang C."/>
            <person name="Lin S."/>
            <person name="Macmil S.L."/>
            <person name="Magdelenat G."/>
            <person name="Matthews L."/>
            <person name="McCorrison J."/>
            <person name="Monaghan E.L."/>
            <person name="Mun J.H."/>
            <person name="Najar F.Z."/>
            <person name="Nicholson C."/>
            <person name="Noirot C."/>
            <person name="O'Bleness M."/>
            <person name="Paule C.R."/>
            <person name="Poulain J."/>
            <person name="Prion F."/>
            <person name="Qin B."/>
            <person name="Qu C."/>
            <person name="Retzel E.F."/>
            <person name="Riddle C."/>
            <person name="Sallet E."/>
            <person name="Samain S."/>
            <person name="Samson N."/>
            <person name="Sanders I."/>
            <person name="Saurat O."/>
            <person name="Scarpelli C."/>
            <person name="Schiex T."/>
            <person name="Segurens B."/>
            <person name="Severin A.J."/>
            <person name="Sherrier D.J."/>
            <person name="Shi R."/>
            <person name="Sims S."/>
            <person name="Singer S.R."/>
            <person name="Sinharoy S."/>
            <person name="Sterck L."/>
            <person name="Viollet A."/>
            <person name="Wang B.B."/>
            <person name="Wang K."/>
            <person name="Wang M."/>
            <person name="Wang X."/>
            <person name="Warfsmann J."/>
            <person name="Weissenbach J."/>
            <person name="White D.D."/>
            <person name="White J.D."/>
            <person name="Wiley G.B."/>
            <person name="Wincker P."/>
            <person name="Xing Y."/>
            <person name="Yang L."/>
            <person name="Yao Z."/>
            <person name="Ying F."/>
            <person name="Zhai J."/>
            <person name="Zhou L."/>
            <person name="Zuber A."/>
            <person name="Denarie J."/>
            <person name="Dixon R.A."/>
            <person name="May G.D."/>
            <person name="Schwartz D.C."/>
            <person name="Rogers J."/>
            <person name="Quetier F."/>
            <person name="Town C.D."/>
            <person name="Roe B.A."/>
        </authorList>
    </citation>
    <scope>NUCLEOTIDE SEQUENCE [LARGE SCALE GENOMIC DNA]</scope>
    <source>
        <strain evidence="1">A17</strain>
        <strain evidence="2 3">cv. Jemalong A17</strain>
    </source>
</reference>
<evidence type="ECO:0000313" key="3">
    <source>
        <dbReference type="Proteomes" id="UP000002051"/>
    </source>
</evidence>
<dbReference type="HOGENOM" id="CLU_2240623_0_0_1"/>
<name>A0A072U327_MEDTR</name>
<dbReference type="EMBL" id="CM001223">
    <property type="protein sequence ID" value="KEH23558.1"/>
    <property type="molecule type" value="Genomic_DNA"/>
</dbReference>
<protein>
    <submittedName>
        <fullName evidence="1">Transmembrane protein, putative</fullName>
    </submittedName>
</protein>
<organism evidence="1 3">
    <name type="scientific">Medicago truncatula</name>
    <name type="common">Barrel medic</name>
    <name type="synonym">Medicago tribuloides</name>
    <dbReference type="NCBI Taxonomy" id="3880"/>
    <lineage>
        <taxon>Eukaryota</taxon>
        <taxon>Viridiplantae</taxon>
        <taxon>Streptophyta</taxon>
        <taxon>Embryophyta</taxon>
        <taxon>Tracheophyta</taxon>
        <taxon>Spermatophyta</taxon>
        <taxon>Magnoliopsida</taxon>
        <taxon>eudicotyledons</taxon>
        <taxon>Gunneridae</taxon>
        <taxon>Pentapetalae</taxon>
        <taxon>rosids</taxon>
        <taxon>fabids</taxon>
        <taxon>Fabales</taxon>
        <taxon>Fabaceae</taxon>
        <taxon>Papilionoideae</taxon>
        <taxon>50 kb inversion clade</taxon>
        <taxon>NPAAA clade</taxon>
        <taxon>Hologalegina</taxon>
        <taxon>IRL clade</taxon>
        <taxon>Trifolieae</taxon>
        <taxon>Medicago</taxon>
    </lineage>
</organism>
<keyword evidence="3" id="KW-1185">Reference proteome</keyword>
<evidence type="ECO:0000313" key="1">
    <source>
        <dbReference type="EMBL" id="KEH23558.1"/>
    </source>
</evidence>
<evidence type="ECO:0000313" key="2">
    <source>
        <dbReference type="EnsemblPlants" id="KEH23558"/>
    </source>
</evidence>
<reference evidence="1 3" key="2">
    <citation type="journal article" date="2014" name="BMC Genomics">
        <title>An improved genome release (version Mt4.0) for the model legume Medicago truncatula.</title>
        <authorList>
            <person name="Tang H."/>
            <person name="Krishnakumar V."/>
            <person name="Bidwell S."/>
            <person name="Rosen B."/>
            <person name="Chan A."/>
            <person name="Zhou S."/>
            <person name="Gentzbittel L."/>
            <person name="Childs K.L."/>
            <person name="Yandell M."/>
            <person name="Gundlach H."/>
            <person name="Mayer K.F."/>
            <person name="Schwartz D.C."/>
            <person name="Town C.D."/>
        </authorList>
    </citation>
    <scope>GENOME REANNOTATION</scope>
    <source>
        <strain evidence="1">A17</strain>
        <strain evidence="2 3">cv. Jemalong A17</strain>
    </source>
</reference>
<gene>
    <name evidence="1" type="ordered locus">MTR_7g088125</name>
</gene>
<dbReference type="EnsemblPlants" id="KEH23558">
    <property type="protein sequence ID" value="KEH23558"/>
    <property type="gene ID" value="MTR_7g088125"/>
</dbReference>
<proteinExistence type="predicted"/>
<keyword evidence="1" id="KW-0472">Membrane</keyword>
<accession>A0A072U327</accession>
<keyword evidence="1" id="KW-0812">Transmembrane</keyword>
<dbReference type="AlphaFoldDB" id="A0A072U327"/>
<sequence>MKVVMTWWFCSGVDNAVLVDRWREETDLWWCGGGSAVWWGVWWWLMGGSVGFIGFRGGGCWFLVGITGGFLEVNGGSFGGVGYTFCGFSSRSFVVDEVFKYMDVS</sequence>
<reference evidence="2" key="3">
    <citation type="submission" date="2015-04" db="UniProtKB">
        <authorList>
            <consortium name="EnsemblPlants"/>
        </authorList>
    </citation>
    <scope>IDENTIFICATION</scope>
    <source>
        <strain evidence="2">cv. Jemalong A17</strain>
    </source>
</reference>
<dbReference type="Proteomes" id="UP000002051">
    <property type="component" value="Unassembled WGS sequence"/>
</dbReference>